<dbReference type="AlphaFoldDB" id="A0A0V0SPE9"/>
<gene>
    <name evidence="1" type="ORF">T05_15483</name>
</gene>
<evidence type="ECO:0000313" key="2">
    <source>
        <dbReference type="Proteomes" id="UP000055048"/>
    </source>
</evidence>
<dbReference type="Proteomes" id="UP000055048">
    <property type="component" value="Unassembled WGS sequence"/>
</dbReference>
<dbReference type="EMBL" id="JYDJ01004034">
    <property type="protein sequence ID" value="KRX28784.1"/>
    <property type="molecule type" value="Genomic_DNA"/>
</dbReference>
<sequence>MNGEMRDLIFIRLSSLPCSCRLMKGLCFERIPKWFQKAHNSDLNKHLSITTRLQCASAGD</sequence>
<accession>A0A0V0SPE9</accession>
<protein>
    <submittedName>
        <fullName evidence="1">Uncharacterized protein</fullName>
    </submittedName>
</protein>
<keyword evidence="2" id="KW-1185">Reference proteome</keyword>
<evidence type="ECO:0000313" key="1">
    <source>
        <dbReference type="EMBL" id="KRX28784.1"/>
    </source>
</evidence>
<reference evidence="1 2" key="1">
    <citation type="submission" date="2015-01" db="EMBL/GenBank/DDBJ databases">
        <title>Evolution of Trichinella species and genotypes.</title>
        <authorList>
            <person name="Korhonen P.K."/>
            <person name="Edoardo P."/>
            <person name="Giuseppe L.R."/>
            <person name="Gasser R.B."/>
        </authorList>
    </citation>
    <scope>NUCLEOTIDE SEQUENCE [LARGE SCALE GENOMIC DNA]</scope>
    <source>
        <strain evidence="1">ISS417</strain>
    </source>
</reference>
<comment type="caution">
    <text evidence="1">The sequence shown here is derived from an EMBL/GenBank/DDBJ whole genome shotgun (WGS) entry which is preliminary data.</text>
</comment>
<name>A0A0V0SPE9_9BILA</name>
<proteinExistence type="predicted"/>
<organism evidence="1 2">
    <name type="scientific">Trichinella murrelli</name>
    <dbReference type="NCBI Taxonomy" id="144512"/>
    <lineage>
        <taxon>Eukaryota</taxon>
        <taxon>Metazoa</taxon>
        <taxon>Ecdysozoa</taxon>
        <taxon>Nematoda</taxon>
        <taxon>Enoplea</taxon>
        <taxon>Dorylaimia</taxon>
        <taxon>Trichinellida</taxon>
        <taxon>Trichinellidae</taxon>
        <taxon>Trichinella</taxon>
    </lineage>
</organism>